<evidence type="ECO:0000313" key="2">
    <source>
        <dbReference type="EMBL" id="GMI34128.1"/>
    </source>
</evidence>
<dbReference type="SUPFAM" id="SSF53756">
    <property type="entry name" value="UDP-Glycosyltransferase/glycogen phosphorylase"/>
    <property type="match status" value="1"/>
</dbReference>
<feature type="domain" description="Glycosyl transferase family 28 C-terminal" evidence="1">
    <location>
        <begin position="5"/>
        <end position="91"/>
    </location>
</feature>
<reference evidence="2 3" key="1">
    <citation type="journal article" date="2023" name="Commun. Biol.">
        <title>Genome analysis of Parmales, the sister group of diatoms, reveals the evolutionary specialization of diatoms from phago-mixotrophs to photoautotrophs.</title>
        <authorList>
            <person name="Ban H."/>
            <person name="Sato S."/>
            <person name="Yoshikawa S."/>
            <person name="Yamada K."/>
            <person name="Nakamura Y."/>
            <person name="Ichinomiya M."/>
            <person name="Sato N."/>
            <person name="Blanc-Mathieu R."/>
            <person name="Endo H."/>
            <person name="Kuwata A."/>
            <person name="Ogata H."/>
        </authorList>
    </citation>
    <scope>NUCLEOTIDE SEQUENCE [LARGE SCALE GENOMIC DNA]</scope>
</reference>
<dbReference type="PANTHER" id="PTHR43025:SF3">
    <property type="entry name" value="MONOGALACTOSYLDIACYLGLYCEROL SYNTHASE 1, CHLOROPLASTIC"/>
    <property type="match status" value="1"/>
</dbReference>
<dbReference type="Proteomes" id="UP001165060">
    <property type="component" value="Unassembled WGS sequence"/>
</dbReference>
<organism evidence="2 3">
    <name type="scientific">Tetraparma gracilis</name>
    <dbReference type="NCBI Taxonomy" id="2962635"/>
    <lineage>
        <taxon>Eukaryota</taxon>
        <taxon>Sar</taxon>
        <taxon>Stramenopiles</taxon>
        <taxon>Ochrophyta</taxon>
        <taxon>Bolidophyceae</taxon>
        <taxon>Parmales</taxon>
        <taxon>Triparmaceae</taxon>
        <taxon>Tetraparma</taxon>
    </lineage>
</organism>
<dbReference type="Gene3D" id="3.40.50.2000">
    <property type="entry name" value="Glycogen Phosphorylase B"/>
    <property type="match status" value="1"/>
</dbReference>
<dbReference type="PANTHER" id="PTHR43025">
    <property type="entry name" value="MONOGALACTOSYLDIACYLGLYCEROL SYNTHASE"/>
    <property type="match status" value="1"/>
</dbReference>
<keyword evidence="3" id="KW-1185">Reference proteome</keyword>
<protein>
    <recommendedName>
        <fullName evidence="1">Glycosyl transferase family 28 C-terminal domain-containing protein</fullName>
    </recommendedName>
</protein>
<name>A0ABQ6MWS2_9STRA</name>
<evidence type="ECO:0000313" key="3">
    <source>
        <dbReference type="Proteomes" id="UP001165060"/>
    </source>
</evidence>
<dbReference type="EMBL" id="BRYB01003285">
    <property type="protein sequence ID" value="GMI34128.1"/>
    <property type="molecule type" value="Genomic_DNA"/>
</dbReference>
<accession>A0ABQ6MWS2</accession>
<dbReference type="Pfam" id="PF04101">
    <property type="entry name" value="Glyco_tran_28_C"/>
    <property type="match status" value="1"/>
</dbReference>
<dbReference type="InterPro" id="IPR007235">
    <property type="entry name" value="Glyco_trans_28_C"/>
</dbReference>
<dbReference type="InterPro" id="IPR050519">
    <property type="entry name" value="Glycosyltransf_28_UgtP"/>
</dbReference>
<sequence length="128" mass="14283">FDPLVTVTGYVTNMDSYMRAADIMVTKAGPGTLAEACILGLPVIMSSYLPGQEAGNLKLVEEQGWGEYLSEFEEIGFRIEQWLGDEALVRDMGERARAASDRTATTRIAQEIGDLCMQRFEERKQEVK</sequence>
<comment type="caution">
    <text evidence="2">The sequence shown here is derived from an EMBL/GenBank/DDBJ whole genome shotgun (WGS) entry which is preliminary data.</text>
</comment>
<proteinExistence type="predicted"/>
<gene>
    <name evidence="2" type="ORF">TeGR_g4767</name>
</gene>
<feature type="non-terminal residue" evidence="2">
    <location>
        <position position="1"/>
    </location>
</feature>
<evidence type="ECO:0000259" key="1">
    <source>
        <dbReference type="Pfam" id="PF04101"/>
    </source>
</evidence>